<reference evidence="2 3" key="1">
    <citation type="submission" date="2016-03" db="EMBL/GenBank/DDBJ databases">
        <authorList>
            <person name="Ploux O."/>
        </authorList>
    </citation>
    <scope>NUCLEOTIDE SEQUENCE [LARGE SCALE GENOMIC DNA]</scope>
    <source>
        <strain evidence="2 3">UAMH 11012</strain>
    </source>
</reference>
<evidence type="ECO:0000256" key="1">
    <source>
        <dbReference type="SAM" id="SignalP"/>
    </source>
</evidence>
<protein>
    <submittedName>
        <fullName evidence="2">Uncharacterized protein</fullName>
    </submittedName>
</protein>
<dbReference type="EMBL" id="FJOG01000002">
    <property type="protein sequence ID" value="CZR52305.1"/>
    <property type="molecule type" value="Genomic_DNA"/>
</dbReference>
<sequence length="194" mass="20274">MLSKTLLLLGLTTLATSFTLPAGTTDGFYHAYYDASGVEVHELIPDNSLIAATSLAERSSLVNSAKFAKRANTWCGCSHGMDHGSTDHANGDLQNQLSGGPNVGGNSAYYSVKGSTVAFVCNKDGYSAQVFGGAAKTGAEHVTSACGMYIAGTWRMDGFKQMDFGYMDAGDRDFCQHAEGSGQHSCGAADKVSS</sequence>
<evidence type="ECO:0000313" key="2">
    <source>
        <dbReference type="EMBL" id="CZR52305.1"/>
    </source>
</evidence>
<proteinExistence type="predicted"/>
<accession>A0A1L7WHP5</accession>
<keyword evidence="1" id="KW-0732">Signal</keyword>
<organism evidence="2 3">
    <name type="scientific">Phialocephala subalpina</name>
    <dbReference type="NCBI Taxonomy" id="576137"/>
    <lineage>
        <taxon>Eukaryota</taxon>
        <taxon>Fungi</taxon>
        <taxon>Dikarya</taxon>
        <taxon>Ascomycota</taxon>
        <taxon>Pezizomycotina</taxon>
        <taxon>Leotiomycetes</taxon>
        <taxon>Helotiales</taxon>
        <taxon>Mollisiaceae</taxon>
        <taxon>Phialocephala</taxon>
        <taxon>Phialocephala fortinii species complex</taxon>
    </lineage>
</organism>
<name>A0A1L7WHP5_9HELO</name>
<evidence type="ECO:0000313" key="3">
    <source>
        <dbReference type="Proteomes" id="UP000184330"/>
    </source>
</evidence>
<feature type="chain" id="PRO_5012702020" evidence="1">
    <location>
        <begin position="18"/>
        <end position="194"/>
    </location>
</feature>
<feature type="signal peptide" evidence="1">
    <location>
        <begin position="1"/>
        <end position="17"/>
    </location>
</feature>
<keyword evidence="3" id="KW-1185">Reference proteome</keyword>
<dbReference type="AlphaFoldDB" id="A0A1L7WHP5"/>
<dbReference type="STRING" id="576137.A0A1L7WHP5"/>
<dbReference type="Proteomes" id="UP000184330">
    <property type="component" value="Unassembled WGS sequence"/>
</dbReference>
<dbReference type="OrthoDB" id="5006988at2759"/>
<gene>
    <name evidence="2" type="ORF">PAC_02182</name>
</gene>